<dbReference type="EMBL" id="BKCJ010974167">
    <property type="protein sequence ID" value="GFC57559.1"/>
    <property type="molecule type" value="Genomic_DNA"/>
</dbReference>
<name>A0A699Q1K0_TANCI</name>
<sequence length="267" mass="28484">AGTDRFKAWIITTTPGNFYLHQPLSKTGCAVLVPGQYKDAYQLGFHQNKPTHPALVQTGGKVRAYRDNDRDFYAEETKVIEEGHFGINIHRSNSLGPAQKRPRRAAAHLRALPGRLPKLLHLHPAPRARAGARLAANLAAGLRGRAASKPMAGPGADERPICGACDPEHHANNAQRWADAAPQGGGAYGTTTRYYIARLKADGTLDTAFGSTSPTTSLNNSISAIAVQPDGKILVGGSFTQYGSANTPRSYIARLDTGGVLDPTFVP</sequence>
<dbReference type="Pfam" id="PF17164">
    <property type="entry name" value="DUF5122"/>
    <property type="match status" value="2"/>
</dbReference>
<accession>A0A699Q1K0</accession>
<dbReference type="InterPro" id="IPR013431">
    <property type="entry name" value="Delta_60_rpt"/>
</dbReference>
<feature type="non-terminal residue" evidence="1">
    <location>
        <position position="1"/>
    </location>
</feature>
<proteinExistence type="predicted"/>
<protein>
    <submittedName>
        <fullName evidence="1">Uncharacterized protein</fullName>
    </submittedName>
</protein>
<feature type="non-terminal residue" evidence="1">
    <location>
        <position position="267"/>
    </location>
</feature>
<comment type="caution">
    <text evidence="1">The sequence shown here is derived from an EMBL/GenBank/DDBJ whole genome shotgun (WGS) entry which is preliminary data.</text>
</comment>
<gene>
    <name evidence="1" type="ORF">Tci_829529</name>
</gene>
<dbReference type="Gene3D" id="2.80.10.50">
    <property type="match status" value="1"/>
</dbReference>
<evidence type="ECO:0000313" key="1">
    <source>
        <dbReference type="EMBL" id="GFC57559.1"/>
    </source>
</evidence>
<dbReference type="AlphaFoldDB" id="A0A699Q1K0"/>
<reference evidence="1" key="1">
    <citation type="journal article" date="2019" name="Sci. Rep.">
        <title>Draft genome of Tanacetum cinerariifolium, the natural source of mosquito coil.</title>
        <authorList>
            <person name="Yamashiro T."/>
            <person name="Shiraishi A."/>
            <person name="Satake H."/>
            <person name="Nakayama K."/>
        </authorList>
    </citation>
    <scope>NUCLEOTIDE SEQUENCE</scope>
</reference>
<organism evidence="1">
    <name type="scientific">Tanacetum cinerariifolium</name>
    <name type="common">Dalmatian daisy</name>
    <name type="synonym">Chrysanthemum cinerariifolium</name>
    <dbReference type="NCBI Taxonomy" id="118510"/>
    <lineage>
        <taxon>Eukaryota</taxon>
        <taxon>Viridiplantae</taxon>
        <taxon>Streptophyta</taxon>
        <taxon>Embryophyta</taxon>
        <taxon>Tracheophyta</taxon>
        <taxon>Spermatophyta</taxon>
        <taxon>Magnoliopsida</taxon>
        <taxon>eudicotyledons</taxon>
        <taxon>Gunneridae</taxon>
        <taxon>Pentapetalae</taxon>
        <taxon>asterids</taxon>
        <taxon>campanulids</taxon>
        <taxon>Asterales</taxon>
        <taxon>Asteraceae</taxon>
        <taxon>Asteroideae</taxon>
        <taxon>Anthemideae</taxon>
        <taxon>Anthemidinae</taxon>
        <taxon>Tanacetum</taxon>
    </lineage>
</organism>